<accession>A0A485M4R5</accession>
<gene>
    <name evidence="1" type="ORF">SCFA_650008</name>
</gene>
<dbReference type="Pfam" id="PF04392">
    <property type="entry name" value="ABC_sub_bind"/>
    <property type="match status" value="1"/>
</dbReference>
<dbReference type="Gene3D" id="3.40.50.2300">
    <property type="match status" value="2"/>
</dbReference>
<reference evidence="1" key="1">
    <citation type="submission" date="2019-03" db="EMBL/GenBank/DDBJ databases">
        <authorList>
            <person name="Hao L."/>
        </authorList>
    </citation>
    <scope>NUCLEOTIDE SEQUENCE</scope>
</reference>
<dbReference type="PANTHER" id="PTHR35271">
    <property type="entry name" value="ABC TRANSPORTER, SUBSTRATE-BINDING LIPOPROTEIN-RELATED"/>
    <property type="match status" value="1"/>
</dbReference>
<protein>
    <recommendedName>
        <fullName evidence="2">ABC transporter substrate binding protein</fullName>
    </recommendedName>
</protein>
<name>A0A485M4R5_9ZZZZ</name>
<evidence type="ECO:0008006" key="2">
    <source>
        <dbReference type="Google" id="ProtNLM"/>
    </source>
</evidence>
<dbReference type="EMBL" id="CAADRM010000131">
    <property type="protein sequence ID" value="VFU17283.1"/>
    <property type="molecule type" value="Genomic_DNA"/>
</dbReference>
<dbReference type="PANTHER" id="PTHR35271:SF1">
    <property type="entry name" value="ABC TRANSPORTER, SUBSTRATE-BINDING LIPOPROTEIN"/>
    <property type="match status" value="1"/>
</dbReference>
<sequence length="321" mass="35836">MITSLKSVVCIICITLAAPGVFAQDLKGKKMLFIDSYHEGYAWSDGLTSGIQEVIEGKGIDFRIFRMDTKRNASTEFKENKALEAKALIEEFKPDVVIAADDNASLYVVAPYYKNSSIPIVFCGVNWDCSNYGYPYENTTGMIEMSGIRQILEKLQTITPGRRLGYLSASEYTDQKEVEVYKKIFGLDIQTFFVQDFAEWKDKFIELQSKLDMFIVGNNAGIKGWDHAQAEDFVLKNTKIPTGALYEWVAPYALLSASNVPEEQGRWSAYAALKILRGTPPSSIEMATNKEIKLIVNRKVEKASGITIPSDIIAAADVIIE</sequence>
<evidence type="ECO:0000313" key="1">
    <source>
        <dbReference type="EMBL" id="VFU17283.1"/>
    </source>
</evidence>
<dbReference type="AlphaFoldDB" id="A0A485M4R5"/>
<dbReference type="InterPro" id="IPR007487">
    <property type="entry name" value="ABC_transpt-TYRBP-like"/>
</dbReference>
<proteinExistence type="predicted"/>
<organism evidence="1">
    <name type="scientific">anaerobic digester metagenome</name>
    <dbReference type="NCBI Taxonomy" id="1263854"/>
    <lineage>
        <taxon>unclassified sequences</taxon>
        <taxon>metagenomes</taxon>
        <taxon>ecological metagenomes</taxon>
    </lineage>
</organism>